<dbReference type="InterPro" id="IPR043737">
    <property type="entry name" value="DUF5682"/>
</dbReference>
<dbReference type="OrthoDB" id="9768066at2"/>
<organism evidence="1 2">
    <name type="scientific">Pleionea mediterranea</name>
    <dbReference type="NCBI Taxonomy" id="523701"/>
    <lineage>
        <taxon>Bacteria</taxon>
        <taxon>Pseudomonadati</taxon>
        <taxon>Pseudomonadota</taxon>
        <taxon>Gammaproteobacteria</taxon>
        <taxon>Oceanospirillales</taxon>
        <taxon>Pleioneaceae</taxon>
        <taxon>Pleionea</taxon>
    </lineage>
</organism>
<sequence length="818" mass="94442">MNTTNEKFERSLKTDMFNFDPAKKGSIYWVPVRHHSPQCSRQLAQVFRKFKPDVVLIEGPSEATSFISDLQSKQTKPPVALYLHVVDKKNLWEAEDNKTRYRCYIPFDEMSPEWNALELAAKSKIPAKFIDLPYQSQLSINLHRSRFSDKEDQLLYDDEALSEKIIIKNLISSSHCRDFDEWWDRHFETGTSYNSPEPFFYNMHQFCQLVRDDEINNQDPLCLAREKYMALKIKRHIDKGKKCLVVTGGYHGIGINYYLKSWGRDNSLDEKKFEEFPGMNSLESKIYIIPYSRQRLNSTIGYSAGMPDFGYYSELWKRIKNKKQTPENMQEFHSQLASNVFASLSKNKFTATIPDSIESVALSNRLANLRNVTAGRTEFKDSIETAFVKSSYDHDAFQKIVKNILQGDAKGQVASGLLIAPIIEDFRKACQAFRLPRNPSDRLEKNLDIYKSTRHQQVSHFFHQLEFLEIPYAWFNSGPQFSLQKDLKRVREIWDVQWSVETEVRLIEQSYLGESVQEAALHLLLMKMDSKDSLGRIIHGKDKVPLLVKALSMGMHDIISPILQLLDHWIDQETEAIYLCEGFNHLAVVYRARAALSADNLSGVQEVLKNCFERICARLPWFNSTSEEQVEVICTSIINMYQLVSIDTPWCSKGAFCDSLIQVNNDIPTPKLNGLCTGILYDLQRLNIDNVKQRFYIAFGQAALNASHLGEFLWGFLLVAKGRFISDNRLQEMLTEIIEQCDEEEFIVFLPALRMAFTSLSPRELRSLTKALILHSDCENPETVNFSAPINWNQQDLELSLRLRQELSKQLAHWGIDS</sequence>
<evidence type="ECO:0000313" key="1">
    <source>
        <dbReference type="EMBL" id="PWK51778.1"/>
    </source>
</evidence>
<dbReference type="AlphaFoldDB" id="A0A316FSN0"/>
<dbReference type="RefSeq" id="WP_109763172.1">
    <property type="nucleotide sequence ID" value="NZ_QGGU01000005.1"/>
</dbReference>
<dbReference type="EMBL" id="QGGU01000005">
    <property type="protein sequence ID" value="PWK51778.1"/>
    <property type="molecule type" value="Genomic_DNA"/>
</dbReference>
<dbReference type="Pfam" id="PF18934">
    <property type="entry name" value="DUF5682"/>
    <property type="match status" value="1"/>
</dbReference>
<name>A0A316FSN0_9GAMM</name>
<proteinExistence type="predicted"/>
<keyword evidence="2" id="KW-1185">Reference proteome</keyword>
<gene>
    <name evidence="1" type="ORF">C8D97_10593</name>
</gene>
<protein>
    <submittedName>
        <fullName evidence="1">Uncharacterized protein</fullName>
    </submittedName>
</protein>
<evidence type="ECO:0000313" key="2">
    <source>
        <dbReference type="Proteomes" id="UP000245790"/>
    </source>
</evidence>
<dbReference type="Proteomes" id="UP000245790">
    <property type="component" value="Unassembled WGS sequence"/>
</dbReference>
<comment type="caution">
    <text evidence="1">The sequence shown here is derived from an EMBL/GenBank/DDBJ whole genome shotgun (WGS) entry which is preliminary data.</text>
</comment>
<reference evidence="1 2" key="1">
    <citation type="submission" date="2018-05" db="EMBL/GenBank/DDBJ databases">
        <title>Genomic Encyclopedia of Type Strains, Phase IV (KMG-IV): sequencing the most valuable type-strain genomes for metagenomic binning, comparative biology and taxonomic classification.</title>
        <authorList>
            <person name="Goeker M."/>
        </authorList>
    </citation>
    <scope>NUCLEOTIDE SEQUENCE [LARGE SCALE GENOMIC DNA]</scope>
    <source>
        <strain evidence="1 2">DSM 25350</strain>
    </source>
</reference>
<accession>A0A316FSN0</accession>